<proteinExistence type="inferred from homology"/>
<dbReference type="Pfam" id="PF00370">
    <property type="entry name" value="FGGY_N"/>
    <property type="match status" value="1"/>
</dbReference>
<keyword evidence="4 9" id="KW-0418">Kinase</keyword>
<accession>A0A9D1DRD0</accession>
<evidence type="ECO:0000256" key="2">
    <source>
        <dbReference type="ARBA" id="ARBA00022679"/>
    </source>
</evidence>
<dbReference type="GO" id="GO:0005524">
    <property type="term" value="F:ATP binding"/>
    <property type="evidence" value="ECO:0007669"/>
    <property type="project" value="UniProtKB-KW"/>
</dbReference>
<evidence type="ECO:0000256" key="3">
    <source>
        <dbReference type="ARBA" id="ARBA00022741"/>
    </source>
</evidence>
<reference evidence="9" key="1">
    <citation type="submission" date="2020-10" db="EMBL/GenBank/DDBJ databases">
        <authorList>
            <person name="Gilroy R."/>
        </authorList>
    </citation>
    <scope>NUCLEOTIDE SEQUENCE</scope>
    <source>
        <strain evidence="9">ChiSjej1B19-7085</strain>
    </source>
</reference>
<dbReference type="AlphaFoldDB" id="A0A9D1DRD0"/>
<evidence type="ECO:0000259" key="7">
    <source>
        <dbReference type="Pfam" id="PF00370"/>
    </source>
</evidence>
<comment type="similarity">
    <text evidence="1">Belongs to the FGGY kinase family.</text>
</comment>
<evidence type="ECO:0000256" key="4">
    <source>
        <dbReference type="ARBA" id="ARBA00022777"/>
    </source>
</evidence>
<dbReference type="InterPro" id="IPR000577">
    <property type="entry name" value="Carb_kinase_FGGY"/>
</dbReference>
<keyword evidence="5" id="KW-0067">ATP-binding</keyword>
<dbReference type="GO" id="GO:0005829">
    <property type="term" value="C:cytosol"/>
    <property type="evidence" value="ECO:0007669"/>
    <property type="project" value="TreeGrafter"/>
</dbReference>
<dbReference type="InterPro" id="IPR018484">
    <property type="entry name" value="FGGY_N"/>
</dbReference>
<evidence type="ECO:0000256" key="6">
    <source>
        <dbReference type="ARBA" id="ARBA00043149"/>
    </source>
</evidence>
<feature type="domain" description="Carbohydrate kinase FGGY C-terminal" evidence="8">
    <location>
        <begin position="253"/>
        <end position="441"/>
    </location>
</feature>
<dbReference type="NCBIfam" id="NF000756">
    <property type="entry name" value="PRK00047.1"/>
    <property type="match status" value="1"/>
</dbReference>
<sequence>MPYILGIDQSTSGTKALIFDQNGDLVGREDRPHQQKISPEGWVSHDPEEIFENLLSAVSAVLERTKIDRNEVCAVGISNQRETAAVWDRKTGKPAADAVVWHCARGMEICRRLEAHKDSIYRRTGLPLSPYFSAAKIAWLLEHTGFKPEELCAGTMDSYLIYRLTGGRSFRTDYSNASRTQLFHLEKLCWDEGICGLFGIPVSILPEVCDSDADFGSTDFQGLLPREVPIHGVLGDSQGALLAQGCHEPGMVKATYGTGSSVMMNIGGKPVFSTHGLVTSLAWGLGGKKCYVLEGNINYTGAAIRWITDLGLISHPKESGKLASQANPEDSTYLVPAFTGLGSPYWDDNAKAAFIGMTRTTGRAELVKAAEDSIAYQIADVLAAMQQDTGIPVSLLRADGGPSRDSYLMQFQSDILQIFVETSHTEESSATGPAYAAGIAAGLYSRDVFHKAGGERFLPQMDPAERFRRYEGWKEAVGKVLSPHR</sequence>
<keyword evidence="2 9" id="KW-0808">Transferase</keyword>
<dbReference type="PROSITE" id="PS00933">
    <property type="entry name" value="FGGY_KINASES_1"/>
    <property type="match status" value="1"/>
</dbReference>
<dbReference type="PIRSF" id="PIRSF000538">
    <property type="entry name" value="GlpK"/>
    <property type="match status" value="1"/>
</dbReference>
<protein>
    <recommendedName>
        <fullName evidence="6">ATP:glycerol 3-phosphotransferase</fullName>
    </recommendedName>
</protein>
<evidence type="ECO:0000313" key="10">
    <source>
        <dbReference type="Proteomes" id="UP000886785"/>
    </source>
</evidence>
<dbReference type="SUPFAM" id="SSF53067">
    <property type="entry name" value="Actin-like ATPase domain"/>
    <property type="match status" value="2"/>
</dbReference>
<evidence type="ECO:0000256" key="5">
    <source>
        <dbReference type="ARBA" id="ARBA00022840"/>
    </source>
</evidence>
<reference evidence="9" key="2">
    <citation type="journal article" date="2021" name="PeerJ">
        <title>Extensive microbial diversity within the chicken gut microbiome revealed by metagenomics and culture.</title>
        <authorList>
            <person name="Gilroy R."/>
            <person name="Ravi A."/>
            <person name="Getino M."/>
            <person name="Pursley I."/>
            <person name="Horton D.L."/>
            <person name="Alikhan N.F."/>
            <person name="Baker D."/>
            <person name="Gharbi K."/>
            <person name="Hall N."/>
            <person name="Watson M."/>
            <person name="Adriaenssens E.M."/>
            <person name="Foster-Nyarko E."/>
            <person name="Jarju S."/>
            <person name="Secka A."/>
            <person name="Antonio M."/>
            <person name="Oren A."/>
            <person name="Chaudhuri R.R."/>
            <person name="La Ragione R."/>
            <person name="Hildebrand F."/>
            <person name="Pallen M.J."/>
        </authorList>
    </citation>
    <scope>NUCLEOTIDE SEQUENCE</scope>
    <source>
        <strain evidence="9">ChiSjej1B19-7085</strain>
    </source>
</reference>
<comment type="caution">
    <text evidence="9">The sequence shown here is derived from an EMBL/GenBank/DDBJ whole genome shotgun (WGS) entry which is preliminary data.</text>
</comment>
<dbReference type="InterPro" id="IPR018485">
    <property type="entry name" value="FGGY_C"/>
</dbReference>
<evidence type="ECO:0000256" key="1">
    <source>
        <dbReference type="ARBA" id="ARBA00009156"/>
    </source>
</evidence>
<dbReference type="EMBL" id="DVHF01000091">
    <property type="protein sequence ID" value="HIR57633.1"/>
    <property type="molecule type" value="Genomic_DNA"/>
</dbReference>
<dbReference type="PANTHER" id="PTHR10196">
    <property type="entry name" value="SUGAR KINASE"/>
    <property type="match status" value="1"/>
</dbReference>
<feature type="domain" description="Carbohydrate kinase FGGY N-terminal" evidence="7">
    <location>
        <begin position="3"/>
        <end position="242"/>
    </location>
</feature>
<name>A0A9D1DRD0_9FIRM</name>
<evidence type="ECO:0000313" key="9">
    <source>
        <dbReference type="EMBL" id="HIR57633.1"/>
    </source>
</evidence>
<dbReference type="InterPro" id="IPR043129">
    <property type="entry name" value="ATPase_NBD"/>
</dbReference>
<dbReference type="Pfam" id="PF02782">
    <property type="entry name" value="FGGY_C"/>
    <property type="match status" value="1"/>
</dbReference>
<dbReference type="Proteomes" id="UP000886785">
    <property type="component" value="Unassembled WGS sequence"/>
</dbReference>
<dbReference type="PANTHER" id="PTHR10196:SF69">
    <property type="entry name" value="GLYCEROL KINASE"/>
    <property type="match status" value="1"/>
</dbReference>
<dbReference type="Gene3D" id="3.30.420.40">
    <property type="match status" value="2"/>
</dbReference>
<keyword evidence="3" id="KW-0547">Nucleotide-binding</keyword>
<dbReference type="InterPro" id="IPR018483">
    <property type="entry name" value="Carb_kinase_FGGY_CS"/>
</dbReference>
<dbReference type="GO" id="GO:0019563">
    <property type="term" value="P:glycerol catabolic process"/>
    <property type="evidence" value="ECO:0007669"/>
    <property type="project" value="TreeGrafter"/>
</dbReference>
<dbReference type="CDD" id="cd07769">
    <property type="entry name" value="ASKHA_NBD_FGGY_GK"/>
    <property type="match status" value="1"/>
</dbReference>
<organism evidence="9 10">
    <name type="scientific">Candidatus Gallacutalibacter pullicola</name>
    <dbReference type="NCBI Taxonomy" id="2840830"/>
    <lineage>
        <taxon>Bacteria</taxon>
        <taxon>Bacillati</taxon>
        <taxon>Bacillota</taxon>
        <taxon>Clostridia</taxon>
        <taxon>Eubacteriales</taxon>
        <taxon>Candidatus Gallacutalibacter</taxon>
    </lineage>
</organism>
<evidence type="ECO:0000259" key="8">
    <source>
        <dbReference type="Pfam" id="PF02782"/>
    </source>
</evidence>
<dbReference type="GO" id="GO:0004370">
    <property type="term" value="F:glycerol kinase activity"/>
    <property type="evidence" value="ECO:0007669"/>
    <property type="project" value="TreeGrafter"/>
</dbReference>
<gene>
    <name evidence="9" type="primary">glpK</name>
    <name evidence="9" type="ORF">IAA54_08180</name>
</gene>